<comment type="caution">
    <text evidence="1">The sequence shown here is derived from an EMBL/GenBank/DDBJ whole genome shotgun (WGS) entry which is preliminary data.</text>
</comment>
<organism evidence="1 2">
    <name type="scientific">Blastopirellula marina</name>
    <dbReference type="NCBI Taxonomy" id="124"/>
    <lineage>
        <taxon>Bacteria</taxon>
        <taxon>Pseudomonadati</taxon>
        <taxon>Planctomycetota</taxon>
        <taxon>Planctomycetia</taxon>
        <taxon>Pirellulales</taxon>
        <taxon>Pirellulaceae</taxon>
        <taxon>Blastopirellula</taxon>
    </lineage>
</organism>
<dbReference type="EMBL" id="PUHY01000016">
    <property type="protein sequence ID" value="PQO28611.1"/>
    <property type="molecule type" value="Genomic_DNA"/>
</dbReference>
<protein>
    <submittedName>
        <fullName evidence="1">Uncharacterized protein</fullName>
    </submittedName>
</protein>
<reference evidence="1 2" key="1">
    <citation type="submission" date="2018-02" db="EMBL/GenBank/DDBJ databases">
        <title>Comparative genomes isolates from brazilian mangrove.</title>
        <authorList>
            <person name="Araujo J.E."/>
            <person name="Taketani R.G."/>
            <person name="Silva M.C.P."/>
            <person name="Loureco M.V."/>
            <person name="Andreote F.D."/>
        </authorList>
    </citation>
    <scope>NUCLEOTIDE SEQUENCE [LARGE SCALE GENOMIC DNA]</scope>
    <source>
        <strain evidence="1 2">Hex-1 MGV</strain>
    </source>
</reference>
<evidence type="ECO:0000313" key="1">
    <source>
        <dbReference type="EMBL" id="PQO28611.1"/>
    </source>
</evidence>
<name>A0A2S8F8X7_9BACT</name>
<dbReference type="AlphaFoldDB" id="A0A2S8F8X7"/>
<dbReference type="Proteomes" id="UP000238322">
    <property type="component" value="Unassembled WGS sequence"/>
</dbReference>
<evidence type="ECO:0000313" key="2">
    <source>
        <dbReference type="Proteomes" id="UP000238322"/>
    </source>
</evidence>
<accession>A0A2S8F8X7</accession>
<proteinExistence type="predicted"/>
<sequence>MIRDRSIRKEKRLHGLLPILHKLSVKNDFNRSLRSIRDNYLSKLMIERMETIRNSYLKPESFVKPFKFRQRNFRTDVASSGRTYRLKP</sequence>
<gene>
    <name evidence="1" type="ORF">C5Y83_28845</name>
</gene>